<evidence type="ECO:0000259" key="2">
    <source>
        <dbReference type="Pfam" id="PF03795"/>
    </source>
</evidence>
<name>A0A1I3LQ20_9RHOB</name>
<dbReference type="Gene3D" id="3.30.70.1060">
    <property type="entry name" value="Dimeric alpha+beta barrel"/>
    <property type="match status" value="1"/>
</dbReference>
<dbReference type="EMBL" id="FORH01000001">
    <property type="protein sequence ID" value="SFI86869.1"/>
    <property type="molecule type" value="Genomic_DNA"/>
</dbReference>
<dbReference type="PANTHER" id="PTHR37828">
    <property type="entry name" value="GSR2449 PROTEIN"/>
    <property type="match status" value="1"/>
</dbReference>
<dbReference type="RefSeq" id="WP_218151321.1">
    <property type="nucleotide sequence ID" value="NZ_FORH01000001.1"/>
</dbReference>
<keyword evidence="4" id="KW-1185">Reference proteome</keyword>
<comment type="similarity">
    <text evidence="1">Belongs to the YciI family.</text>
</comment>
<proteinExistence type="inferred from homology"/>
<feature type="domain" description="YCII-related" evidence="2">
    <location>
        <begin position="21"/>
        <end position="91"/>
    </location>
</feature>
<dbReference type="Proteomes" id="UP000199630">
    <property type="component" value="Unassembled WGS sequence"/>
</dbReference>
<reference evidence="4" key="1">
    <citation type="submission" date="2016-10" db="EMBL/GenBank/DDBJ databases">
        <authorList>
            <person name="Varghese N."/>
            <person name="Submissions S."/>
        </authorList>
    </citation>
    <scope>NUCLEOTIDE SEQUENCE [LARGE SCALE GENOMIC DNA]</scope>
    <source>
        <strain evidence="4">DSM 26471</strain>
    </source>
</reference>
<protein>
    <submittedName>
        <fullName evidence="3">Uncharacterized conserved protein YciI, contains a putative active-site phosphohistidine</fullName>
    </submittedName>
</protein>
<evidence type="ECO:0000256" key="1">
    <source>
        <dbReference type="ARBA" id="ARBA00007689"/>
    </source>
</evidence>
<dbReference type="AlphaFoldDB" id="A0A1I3LQ20"/>
<dbReference type="Pfam" id="PF03795">
    <property type="entry name" value="YCII"/>
    <property type="match status" value="1"/>
</dbReference>
<gene>
    <name evidence="3" type="ORF">SAMN04487991_1110</name>
</gene>
<dbReference type="InterPro" id="IPR005545">
    <property type="entry name" value="YCII"/>
</dbReference>
<evidence type="ECO:0000313" key="4">
    <source>
        <dbReference type="Proteomes" id="UP000199630"/>
    </source>
</evidence>
<dbReference type="STRING" id="588602.SAMN04487991_1110"/>
<dbReference type="SUPFAM" id="SSF54909">
    <property type="entry name" value="Dimeric alpha+beta barrel"/>
    <property type="match status" value="1"/>
</dbReference>
<accession>A0A1I3LQ20</accession>
<dbReference type="PANTHER" id="PTHR37828:SF1">
    <property type="entry name" value="YCII-RELATED DOMAIN-CONTAINING PROTEIN"/>
    <property type="match status" value="1"/>
</dbReference>
<sequence>MAVIPETYHLFVVDITYSVPLAQIDEALGPHIAFLERHYASGLFLASGPKVPRDGGVILAASDSRDTVEAALAEDPFQTNGLATYRVTEFNPVKRAPALQN</sequence>
<organism evidence="3 4">
    <name type="scientific">Celeribacter neptunius</name>
    <dbReference type="NCBI Taxonomy" id="588602"/>
    <lineage>
        <taxon>Bacteria</taxon>
        <taxon>Pseudomonadati</taxon>
        <taxon>Pseudomonadota</taxon>
        <taxon>Alphaproteobacteria</taxon>
        <taxon>Rhodobacterales</taxon>
        <taxon>Roseobacteraceae</taxon>
        <taxon>Celeribacter</taxon>
    </lineage>
</organism>
<evidence type="ECO:0000313" key="3">
    <source>
        <dbReference type="EMBL" id="SFI86869.1"/>
    </source>
</evidence>
<dbReference type="InterPro" id="IPR011008">
    <property type="entry name" value="Dimeric_a/b-barrel"/>
</dbReference>